<organism evidence="1 2">
    <name type="scientific">Lysobacter capsici AZ78</name>
    <dbReference type="NCBI Taxonomy" id="1444315"/>
    <lineage>
        <taxon>Bacteria</taxon>
        <taxon>Pseudomonadati</taxon>
        <taxon>Pseudomonadota</taxon>
        <taxon>Gammaproteobacteria</taxon>
        <taxon>Lysobacterales</taxon>
        <taxon>Lysobacteraceae</taxon>
        <taxon>Lysobacter</taxon>
    </lineage>
</organism>
<dbReference type="Proteomes" id="UP000023435">
    <property type="component" value="Unassembled WGS sequence"/>
</dbReference>
<accession>A0A108UD58</accession>
<proteinExistence type="predicted"/>
<evidence type="ECO:0000313" key="2">
    <source>
        <dbReference type="Proteomes" id="UP000023435"/>
    </source>
</evidence>
<protein>
    <submittedName>
        <fullName evidence="1">Uncharacterized protein</fullName>
    </submittedName>
</protein>
<evidence type="ECO:0000313" key="1">
    <source>
        <dbReference type="EMBL" id="KWS06910.1"/>
    </source>
</evidence>
<reference evidence="1 2" key="1">
    <citation type="journal article" date="2014" name="Genome Announc.">
        <title>Draft Genome Sequence of Lysobacter capsici AZ78, a Bacterium Antagonistic to Plant-Pathogenic Oomycetes.</title>
        <authorList>
            <person name="Puopolo G."/>
            <person name="Sonego P."/>
            <person name="Engelen K."/>
            <person name="Pertot I."/>
        </authorList>
    </citation>
    <scope>NUCLEOTIDE SEQUENCE [LARGE SCALE GENOMIC DNA]</scope>
    <source>
        <strain evidence="1 2">AZ78</strain>
    </source>
</reference>
<sequence>MSDARSDLMNLGIQKHLKLGNRFLAFLDYDDILYTHAYKILRRPLVETQVAVSFAGIEMAHAVGMRDYDFIYDMSYPFVGKNKMDLVKENFCPLHSYLIDCSKIDPDELYFRSELSRVEDYDFLLRVAGPNPCDFSALGCRIGIYIIRSDHSNSTPSNNGSKEDREKQKVWKRNRDRLNALRSTYQVKLFASDF</sequence>
<keyword evidence="2" id="KW-1185">Reference proteome</keyword>
<dbReference type="InterPro" id="IPR029044">
    <property type="entry name" value="Nucleotide-diphossugar_trans"/>
</dbReference>
<gene>
    <name evidence="1" type="ORF">AZ78_4470</name>
</gene>
<comment type="caution">
    <text evidence="1">The sequence shown here is derived from an EMBL/GenBank/DDBJ whole genome shotgun (WGS) entry which is preliminary data.</text>
</comment>
<dbReference type="Gene3D" id="3.90.550.10">
    <property type="entry name" value="Spore Coat Polysaccharide Biosynthesis Protein SpsA, Chain A"/>
    <property type="match status" value="1"/>
</dbReference>
<dbReference type="AlphaFoldDB" id="A0A108UD58"/>
<name>A0A108UD58_9GAMM</name>
<dbReference type="SUPFAM" id="SSF53448">
    <property type="entry name" value="Nucleotide-diphospho-sugar transferases"/>
    <property type="match status" value="1"/>
</dbReference>
<dbReference type="EMBL" id="JAJA02000001">
    <property type="protein sequence ID" value="KWS06910.1"/>
    <property type="molecule type" value="Genomic_DNA"/>
</dbReference>